<dbReference type="GO" id="GO:0005634">
    <property type="term" value="C:nucleus"/>
    <property type="evidence" value="ECO:0007669"/>
    <property type="project" value="UniProtKB-SubCell"/>
</dbReference>
<feature type="compositionally biased region" description="Low complexity" evidence="8">
    <location>
        <begin position="96"/>
        <end position="123"/>
    </location>
</feature>
<evidence type="ECO:0000256" key="8">
    <source>
        <dbReference type="SAM" id="MobiDB-lite"/>
    </source>
</evidence>
<keyword evidence="4 6" id="KW-0371">Homeobox</keyword>
<evidence type="ECO:0000256" key="1">
    <source>
        <dbReference type="ARBA" id="ARBA00004123"/>
    </source>
</evidence>
<dbReference type="EMBL" id="AACS02000001">
    <property type="protein sequence ID" value="EAU92393.1"/>
    <property type="molecule type" value="Genomic_DNA"/>
</dbReference>
<dbReference type="VEuPathDB" id="FungiDB:CC1G_00612"/>
<feature type="compositionally biased region" description="Acidic residues" evidence="8">
    <location>
        <begin position="277"/>
        <end position="286"/>
    </location>
</feature>
<dbReference type="SMART" id="SM00389">
    <property type="entry name" value="HOX"/>
    <property type="match status" value="1"/>
</dbReference>
<keyword evidence="2" id="KW-0217">Developmental protein</keyword>
<reference evidence="10 11" key="1">
    <citation type="journal article" date="2010" name="Proc. Natl. Acad. Sci. U.S.A.">
        <title>Insights into evolution of multicellular fungi from the assembled chromosomes of the mushroom Coprinopsis cinerea (Coprinus cinereus).</title>
        <authorList>
            <person name="Stajich J.E."/>
            <person name="Wilke S.K."/>
            <person name="Ahren D."/>
            <person name="Au C.H."/>
            <person name="Birren B.W."/>
            <person name="Borodovsky M."/>
            <person name="Burns C."/>
            <person name="Canback B."/>
            <person name="Casselton L.A."/>
            <person name="Cheng C.K."/>
            <person name="Deng J."/>
            <person name="Dietrich F.S."/>
            <person name="Fargo D.C."/>
            <person name="Farman M.L."/>
            <person name="Gathman A.C."/>
            <person name="Goldberg J."/>
            <person name="Guigo R."/>
            <person name="Hoegger P.J."/>
            <person name="Hooker J.B."/>
            <person name="Huggins A."/>
            <person name="James T.Y."/>
            <person name="Kamada T."/>
            <person name="Kilaru S."/>
            <person name="Kodira C."/>
            <person name="Kues U."/>
            <person name="Kupfer D."/>
            <person name="Kwan H.S."/>
            <person name="Lomsadze A."/>
            <person name="Li W."/>
            <person name="Lilly W.W."/>
            <person name="Ma L.J."/>
            <person name="Mackey A.J."/>
            <person name="Manning G."/>
            <person name="Martin F."/>
            <person name="Muraguchi H."/>
            <person name="Natvig D.O."/>
            <person name="Palmerini H."/>
            <person name="Ramesh M.A."/>
            <person name="Rehmeyer C.J."/>
            <person name="Roe B.A."/>
            <person name="Shenoy N."/>
            <person name="Stanke M."/>
            <person name="Ter-Hovhannisyan V."/>
            <person name="Tunlid A."/>
            <person name="Velagapudi R."/>
            <person name="Vision T.J."/>
            <person name="Zeng Q."/>
            <person name="Zolan M.E."/>
            <person name="Pukkila P.J."/>
        </authorList>
    </citation>
    <scope>NUCLEOTIDE SEQUENCE [LARGE SCALE GENOMIC DNA]</scope>
    <source>
        <strain evidence="11">Okayama-7 / 130 / ATCC MYA-4618 / FGSC 9003</strain>
    </source>
</reference>
<evidence type="ECO:0000256" key="6">
    <source>
        <dbReference type="PROSITE-ProRule" id="PRU00108"/>
    </source>
</evidence>
<keyword evidence="3 6" id="KW-0238">DNA-binding</keyword>
<feature type="region of interest" description="Disordered" evidence="8">
    <location>
        <begin position="1"/>
        <end position="38"/>
    </location>
</feature>
<evidence type="ECO:0000256" key="4">
    <source>
        <dbReference type="ARBA" id="ARBA00023155"/>
    </source>
</evidence>
<evidence type="ECO:0000256" key="2">
    <source>
        <dbReference type="ARBA" id="ARBA00022473"/>
    </source>
</evidence>
<evidence type="ECO:0000313" key="10">
    <source>
        <dbReference type="EMBL" id="EAU92393.1"/>
    </source>
</evidence>
<dbReference type="Pfam" id="PF00046">
    <property type="entry name" value="Homeodomain"/>
    <property type="match status" value="1"/>
</dbReference>
<dbReference type="SUPFAM" id="SSF46689">
    <property type="entry name" value="Homeodomain-like"/>
    <property type="match status" value="1"/>
</dbReference>
<feature type="DNA-binding region" description="Homeobox" evidence="6">
    <location>
        <begin position="30"/>
        <end position="89"/>
    </location>
</feature>
<feature type="compositionally biased region" description="Low complexity" evidence="8">
    <location>
        <begin position="232"/>
        <end position="245"/>
    </location>
</feature>
<dbReference type="GO" id="GO:0000981">
    <property type="term" value="F:DNA-binding transcription factor activity, RNA polymerase II-specific"/>
    <property type="evidence" value="ECO:0007669"/>
    <property type="project" value="TreeGrafter"/>
</dbReference>
<dbReference type="KEGG" id="cci:CC1G_00612"/>
<dbReference type="InterPro" id="IPR001356">
    <property type="entry name" value="HD"/>
</dbReference>
<dbReference type="GeneID" id="6005862"/>
<feature type="compositionally biased region" description="Basic and acidic residues" evidence="8">
    <location>
        <begin position="124"/>
        <end position="141"/>
    </location>
</feature>
<keyword evidence="5 6" id="KW-0539">Nucleus</keyword>
<dbReference type="OrthoDB" id="6159439at2759"/>
<dbReference type="PANTHER" id="PTHR45793">
    <property type="entry name" value="HOMEOBOX PROTEIN"/>
    <property type="match status" value="1"/>
</dbReference>
<dbReference type="OMA" id="MMLENLF"/>
<comment type="caution">
    <text evidence="10">The sequence shown here is derived from an EMBL/GenBank/DDBJ whole genome shotgun (WGS) entry which is preliminary data.</text>
</comment>
<dbReference type="Gene3D" id="1.10.10.60">
    <property type="entry name" value="Homeodomain-like"/>
    <property type="match status" value="1"/>
</dbReference>
<feature type="compositionally biased region" description="Basic and acidic residues" evidence="8">
    <location>
        <begin position="294"/>
        <end position="304"/>
    </location>
</feature>
<comment type="subcellular location">
    <subcellularLocation>
        <location evidence="1 6 7">Nucleus</location>
    </subcellularLocation>
</comment>
<feature type="compositionally biased region" description="Basic residues" evidence="8">
    <location>
        <begin position="212"/>
        <end position="231"/>
    </location>
</feature>
<gene>
    <name evidence="10" type="ORF">CC1G_00612</name>
</gene>
<feature type="region of interest" description="Disordered" evidence="8">
    <location>
        <begin position="210"/>
        <end position="317"/>
    </location>
</feature>
<evidence type="ECO:0000259" key="9">
    <source>
        <dbReference type="PROSITE" id="PS50071"/>
    </source>
</evidence>
<accession>A8N3J3</accession>
<dbReference type="RefSeq" id="XP_001829433.1">
    <property type="nucleotide sequence ID" value="XM_001829381.2"/>
</dbReference>
<feature type="compositionally biased region" description="Low complexity" evidence="8">
    <location>
        <begin position="7"/>
        <end position="21"/>
    </location>
</feature>
<dbReference type="AlphaFoldDB" id="A8N3J3"/>
<dbReference type="PROSITE" id="PS50071">
    <property type="entry name" value="HOMEOBOX_2"/>
    <property type="match status" value="1"/>
</dbReference>
<dbReference type="GO" id="GO:0000978">
    <property type="term" value="F:RNA polymerase II cis-regulatory region sequence-specific DNA binding"/>
    <property type="evidence" value="ECO:0007669"/>
    <property type="project" value="TreeGrafter"/>
</dbReference>
<feature type="domain" description="Homeobox" evidence="9">
    <location>
        <begin position="28"/>
        <end position="88"/>
    </location>
</feature>
<keyword evidence="11" id="KW-1185">Reference proteome</keyword>
<name>A8N3J3_COPC7</name>
<protein>
    <recommendedName>
        <fullName evidence="9">Homeobox domain-containing protein</fullName>
    </recommendedName>
</protein>
<evidence type="ECO:0000256" key="5">
    <source>
        <dbReference type="ARBA" id="ARBA00023242"/>
    </source>
</evidence>
<organism evidence="10 11">
    <name type="scientific">Coprinopsis cinerea (strain Okayama-7 / 130 / ATCC MYA-4618 / FGSC 9003)</name>
    <name type="common">Inky cap fungus</name>
    <name type="synonym">Hormographiella aspergillata</name>
    <dbReference type="NCBI Taxonomy" id="240176"/>
    <lineage>
        <taxon>Eukaryota</taxon>
        <taxon>Fungi</taxon>
        <taxon>Dikarya</taxon>
        <taxon>Basidiomycota</taxon>
        <taxon>Agaricomycotina</taxon>
        <taxon>Agaricomycetes</taxon>
        <taxon>Agaricomycetidae</taxon>
        <taxon>Agaricales</taxon>
        <taxon>Agaricineae</taxon>
        <taxon>Psathyrellaceae</taxon>
        <taxon>Coprinopsis</taxon>
    </lineage>
</organism>
<sequence>MNPPPSLSRTSSDASFSSSDDITPSAINASRRTRKRFTNTQLTMLENLFHQTSHPSREEREAVAKAGQMEIKSVTIWFQNKRQTERKSQQANKEPSNSSRTVSPTFSSSSTVSSSKSAGSTLSLRERPNLDRIATRTEMRNHHNPRTPRRHAHHSDSTSTGAIWDHMPSSPLTVPPSPATSDYLDFAKHSRSTKRTLEWACAAARISDKDHHHYHHSAQKPHHHHHHHSHTHSSYSHTSSGDSSSMVVGGKRTVHREKPQANYHPDVTPKGAPIDLDTTDDEDEEAITPPSTWGRDDNRWDHHGSYGTTGAFKKQQQSFPYPNGVDDDDMMKAALALCGLGGRRI</sequence>
<evidence type="ECO:0000256" key="3">
    <source>
        <dbReference type="ARBA" id="ARBA00023125"/>
    </source>
</evidence>
<dbReference type="PANTHER" id="PTHR45793:SF5">
    <property type="entry name" value="HOMEOTIC PROTEIN OCELLILESS"/>
    <property type="match status" value="1"/>
</dbReference>
<dbReference type="CDD" id="cd00086">
    <property type="entry name" value="homeodomain"/>
    <property type="match status" value="1"/>
</dbReference>
<feature type="region of interest" description="Disordered" evidence="8">
    <location>
        <begin position="80"/>
        <end position="176"/>
    </location>
</feature>
<dbReference type="InParanoid" id="A8N3J3"/>
<proteinExistence type="predicted"/>
<dbReference type="InterPro" id="IPR009057">
    <property type="entry name" value="Homeodomain-like_sf"/>
</dbReference>
<dbReference type="eggNOG" id="ENOG502SG9K">
    <property type="taxonomic scope" value="Eukaryota"/>
</dbReference>
<evidence type="ECO:0000313" key="11">
    <source>
        <dbReference type="Proteomes" id="UP000001861"/>
    </source>
</evidence>
<dbReference type="Proteomes" id="UP000001861">
    <property type="component" value="Unassembled WGS sequence"/>
</dbReference>
<evidence type="ECO:0000256" key="7">
    <source>
        <dbReference type="RuleBase" id="RU000682"/>
    </source>
</evidence>
<feature type="compositionally biased region" description="Basic residues" evidence="8">
    <location>
        <begin position="142"/>
        <end position="153"/>
    </location>
</feature>